<comment type="caution">
    <text evidence="1">The sequence shown here is derived from an EMBL/GenBank/DDBJ whole genome shotgun (WGS) entry which is preliminary data.</text>
</comment>
<keyword evidence="2" id="KW-1185">Reference proteome</keyword>
<name>A0A8J5I8J5_9STRA</name>
<dbReference type="AlphaFoldDB" id="A0A8J5I8J5"/>
<gene>
    <name evidence="1" type="ORF">JG688_00014029</name>
</gene>
<dbReference type="EMBL" id="JAENGY010001271">
    <property type="protein sequence ID" value="KAG6950725.1"/>
    <property type="molecule type" value="Genomic_DNA"/>
</dbReference>
<evidence type="ECO:0000313" key="2">
    <source>
        <dbReference type="Proteomes" id="UP000709295"/>
    </source>
</evidence>
<organism evidence="1 2">
    <name type="scientific">Phytophthora aleatoria</name>
    <dbReference type="NCBI Taxonomy" id="2496075"/>
    <lineage>
        <taxon>Eukaryota</taxon>
        <taxon>Sar</taxon>
        <taxon>Stramenopiles</taxon>
        <taxon>Oomycota</taxon>
        <taxon>Peronosporomycetes</taxon>
        <taxon>Peronosporales</taxon>
        <taxon>Peronosporaceae</taxon>
        <taxon>Phytophthora</taxon>
    </lineage>
</organism>
<proteinExistence type="predicted"/>
<dbReference type="Proteomes" id="UP000709295">
    <property type="component" value="Unassembled WGS sequence"/>
</dbReference>
<protein>
    <submittedName>
        <fullName evidence="1">Uncharacterized protein</fullName>
    </submittedName>
</protein>
<accession>A0A8J5I8J5</accession>
<reference evidence="1" key="1">
    <citation type="submission" date="2021-01" db="EMBL/GenBank/DDBJ databases">
        <title>Phytophthora aleatoria, a newly-described species from Pinus radiata is distinct from Phytophthora cactorum isolates based on comparative genomics.</title>
        <authorList>
            <person name="Mcdougal R."/>
            <person name="Panda P."/>
            <person name="Williams N."/>
            <person name="Studholme D.J."/>
        </authorList>
    </citation>
    <scope>NUCLEOTIDE SEQUENCE</scope>
    <source>
        <strain evidence="1">NZFS 4037</strain>
    </source>
</reference>
<evidence type="ECO:0000313" key="1">
    <source>
        <dbReference type="EMBL" id="KAG6950725.1"/>
    </source>
</evidence>
<sequence length="98" mass="11055">MAIAVAKHRSPSLNERRSRIDYTLNSSKAILLVLGDQEFRLQSMTTMSSCLHGASIDDEMPGTHEELIEENGDNNVINSVPYLCWQRRFCKVDADASR</sequence>